<protein>
    <recommendedName>
        <fullName evidence="3">Lantibiotic</fullName>
    </recommendedName>
</protein>
<organism evidence="1 2">
    <name type="scientific">Alkalibacillus silvisoli</name>
    <dbReference type="NCBI Taxonomy" id="392823"/>
    <lineage>
        <taxon>Bacteria</taxon>
        <taxon>Bacillati</taxon>
        <taxon>Bacillota</taxon>
        <taxon>Bacilli</taxon>
        <taxon>Bacillales</taxon>
        <taxon>Bacillaceae</taxon>
        <taxon>Alkalibacillus</taxon>
    </lineage>
</organism>
<evidence type="ECO:0000313" key="1">
    <source>
        <dbReference type="EMBL" id="GAA0462707.1"/>
    </source>
</evidence>
<proteinExistence type="predicted"/>
<comment type="caution">
    <text evidence="1">The sequence shown here is derived from an EMBL/GenBank/DDBJ whole genome shotgun (WGS) entry which is preliminary data.</text>
</comment>
<dbReference type="EMBL" id="BAAACZ010000014">
    <property type="protein sequence ID" value="GAA0462707.1"/>
    <property type="molecule type" value="Genomic_DNA"/>
</dbReference>
<reference evidence="2" key="1">
    <citation type="journal article" date="2019" name="Int. J. Syst. Evol. Microbiol.">
        <title>The Global Catalogue of Microorganisms (GCM) 10K type strain sequencing project: providing services to taxonomists for standard genome sequencing and annotation.</title>
        <authorList>
            <consortium name="The Broad Institute Genomics Platform"/>
            <consortium name="The Broad Institute Genome Sequencing Center for Infectious Disease"/>
            <person name="Wu L."/>
            <person name="Ma J."/>
        </authorList>
    </citation>
    <scope>NUCLEOTIDE SEQUENCE [LARGE SCALE GENOMIC DNA]</scope>
    <source>
        <strain evidence="2">JCM 14193</strain>
    </source>
</reference>
<evidence type="ECO:0008006" key="3">
    <source>
        <dbReference type="Google" id="ProtNLM"/>
    </source>
</evidence>
<sequence>MEGDNQFDLDLNVDLEPVDDVQPQTTVPCGQTIAWSIRYCTRVTCRGCF</sequence>
<gene>
    <name evidence="1" type="ORF">GCM10008935_17790</name>
</gene>
<keyword evidence="2" id="KW-1185">Reference proteome</keyword>
<accession>A0ABP3JS52</accession>
<dbReference type="RefSeq" id="WP_343783227.1">
    <property type="nucleotide sequence ID" value="NZ_BAAACZ010000014.1"/>
</dbReference>
<dbReference type="Proteomes" id="UP001500740">
    <property type="component" value="Unassembled WGS sequence"/>
</dbReference>
<name>A0ABP3JS52_9BACI</name>
<evidence type="ECO:0000313" key="2">
    <source>
        <dbReference type="Proteomes" id="UP001500740"/>
    </source>
</evidence>